<name>A0A8C3CEM2_CAIMO</name>
<keyword evidence="4" id="KW-0337">GPI-anchor biosynthesis</keyword>
<dbReference type="GO" id="GO:0006506">
    <property type="term" value="P:GPI anchor biosynthetic process"/>
    <property type="evidence" value="ECO:0007669"/>
    <property type="project" value="UniProtKB-UniPathway"/>
</dbReference>
<dbReference type="PANTHER" id="PTHR21072:SF13">
    <property type="entry name" value="GPI TRANSAMIDASE COMPONENT PIG-S"/>
    <property type="match status" value="1"/>
</dbReference>
<dbReference type="InterPro" id="IPR019540">
    <property type="entry name" value="PtdIno-glycan_biosynth_class_S"/>
</dbReference>
<dbReference type="PANTHER" id="PTHR21072">
    <property type="entry name" value="GPI TRANSAMIDASE COMPONENT PIG-S"/>
    <property type="match status" value="1"/>
</dbReference>
<evidence type="ECO:0000256" key="1">
    <source>
        <dbReference type="ARBA" id="ARBA00004477"/>
    </source>
</evidence>
<dbReference type="GO" id="GO:0016255">
    <property type="term" value="P:attachment of GPI anchor to protein"/>
    <property type="evidence" value="ECO:0007669"/>
    <property type="project" value="InterPro"/>
</dbReference>
<keyword evidence="7 10" id="KW-1133">Transmembrane helix</keyword>
<evidence type="ECO:0000256" key="5">
    <source>
        <dbReference type="ARBA" id="ARBA00022692"/>
    </source>
</evidence>
<comment type="pathway">
    <text evidence="2">Glycolipid biosynthesis; glycosylphosphatidylinositol-anchor biosynthesis.</text>
</comment>
<keyword evidence="12" id="KW-1185">Reference proteome</keyword>
<reference evidence="11" key="2">
    <citation type="submission" date="2025-08" db="UniProtKB">
        <authorList>
            <consortium name="Ensembl"/>
        </authorList>
    </citation>
    <scope>IDENTIFICATION</scope>
</reference>
<accession>A0A8C3CEM2</accession>
<reference evidence="11" key="1">
    <citation type="submission" date="2018-09" db="EMBL/GenBank/DDBJ databases">
        <title>Common duck and Muscovy duck high density SNP chip.</title>
        <authorList>
            <person name="Vignal A."/>
            <person name="Thebault N."/>
            <person name="Warren W.C."/>
        </authorList>
    </citation>
    <scope>NUCLEOTIDE SEQUENCE [LARGE SCALE GENOMIC DNA]</scope>
</reference>
<dbReference type="GO" id="GO:0042765">
    <property type="term" value="C:GPI-anchor transamidase complex"/>
    <property type="evidence" value="ECO:0007669"/>
    <property type="project" value="InterPro"/>
</dbReference>
<dbReference type="Ensembl" id="ENSCMMT00000019585.1">
    <property type="protein sequence ID" value="ENSCMMP00000017833.1"/>
    <property type="gene ID" value="ENSCMMG00000011300.1"/>
</dbReference>
<keyword evidence="8 10" id="KW-0472">Membrane</keyword>
<evidence type="ECO:0000256" key="2">
    <source>
        <dbReference type="ARBA" id="ARBA00004687"/>
    </source>
</evidence>
<evidence type="ECO:0000313" key="12">
    <source>
        <dbReference type="Proteomes" id="UP000694556"/>
    </source>
</evidence>
<evidence type="ECO:0000256" key="10">
    <source>
        <dbReference type="SAM" id="Phobius"/>
    </source>
</evidence>
<proteinExistence type="inferred from homology"/>
<reference evidence="11" key="3">
    <citation type="submission" date="2025-09" db="UniProtKB">
        <authorList>
            <consortium name="Ensembl"/>
        </authorList>
    </citation>
    <scope>IDENTIFICATION</scope>
</reference>
<keyword evidence="6" id="KW-0256">Endoplasmic reticulum</keyword>
<comment type="similarity">
    <text evidence="3">Belongs to the PIGS family.</text>
</comment>
<sequence>MAAAAAAAADERSRGRRAALCFAAIAVLLGLPLWWRTTETYRAALPYAGIAALGRLPVRRGGECGAEGGCSVGTRWSQVPVPAFPPPPWGAAAVGQLGVEETPGSPHSATQRCRRPCQKGLQNPREIQGALGSGRFVGLHPLKVPCGAQLPP</sequence>
<evidence type="ECO:0000256" key="9">
    <source>
        <dbReference type="ARBA" id="ARBA00023180"/>
    </source>
</evidence>
<dbReference type="Proteomes" id="UP000694556">
    <property type="component" value="Chromosome 20"/>
</dbReference>
<dbReference type="Pfam" id="PF10510">
    <property type="entry name" value="PIG-S"/>
    <property type="match status" value="1"/>
</dbReference>
<keyword evidence="9" id="KW-0325">Glycoprotein</keyword>
<organism evidence="11 12">
    <name type="scientific">Cairina moschata</name>
    <name type="common">Muscovy duck</name>
    <dbReference type="NCBI Taxonomy" id="8855"/>
    <lineage>
        <taxon>Eukaryota</taxon>
        <taxon>Metazoa</taxon>
        <taxon>Chordata</taxon>
        <taxon>Craniata</taxon>
        <taxon>Vertebrata</taxon>
        <taxon>Euteleostomi</taxon>
        <taxon>Archelosauria</taxon>
        <taxon>Archosauria</taxon>
        <taxon>Dinosauria</taxon>
        <taxon>Saurischia</taxon>
        <taxon>Theropoda</taxon>
        <taxon>Coelurosauria</taxon>
        <taxon>Aves</taxon>
        <taxon>Neognathae</taxon>
        <taxon>Galloanserae</taxon>
        <taxon>Anseriformes</taxon>
        <taxon>Anatidae</taxon>
        <taxon>Anatinae</taxon>
        <taxon>Cairina</taxon>
    </lineage>
</organism>
<comment type="subcellular location">
    <subcellularLocation>
        <location evidence="1">Endoplasmic reticulum membrane</location>
        <topology evidence="1">Multi-pass membrane protein</topology>
    </subcellularLocation>
</comment>
<evidence type="ECO:0000256" key="6">
    <source>
        <dbReference type="ARBA" id="ARBA00022824"/>
    </source>
</evidence>
<evidence type="ECO:0000256" key="4">
    <source>
        <dbReference type="ARBA" id="ARBA00022502"/>
    </source>
</evidence>
<feature type="transmembrane region" description="Helical" evidence="10">
    <location>
        <begin position="18"/>
        <end position="35"/>
    </location>
</feature>
<dbReference type="AlphaFoldDB" id="A0A8C3CEM2"/>
<evidence type="ECO:0000256" key="8">
    <source>
        <dbReference type="ARBA" id="ARBA00023136"/>
    </source>
</evidence>
<evidence type="ECO:0000256" key="7">
    <source>
        <dbReference type="ARBA" id="ARBA00022989"/>
    </source>
</evidence>
<protein>
    <submittedName>
        <fullName evidence="11">Uncharacterized protein</fullName>
    </submittedName>
</protein>
<keyword evidence="5 10" id="KW-0812">Transmembrane</keyword>
<evidence type="ECO:0000256" key="3">
    <source>
        <dbReference type="ARBA" id="ARBA00005316"/>
    </source>
</evidence>
<evidence type="ECO:0000313" key="11">
    <source>
        <dbReference type="Ensembl" id="ENSCMMP00000017833.1"/>
    </source>
</evidence>
<dbReference type="UniPathway" id="UPA00196"/>